<dbReference type="OrthoDB" id="5958943at2759"/>
<dbReference type="GO" id="GO:0047326">
    <property type="term" value="F:inositol-1,3,4,6-tetrakisphosphate 5-kinase activity"/>
    <property type="evidence" value="ECO:0007669"/>
    <property type="project" value="RHEA"/>
</dbReference>
<evidence type="ECO:0000313" key="10">
    <source>
        <dbReference type="EMBL" id="GBG00134.1"/>
    </source>
</evidence>
<dbReference type="GO" id="GO:0005737">
    <property type="term" value="C:cytoplasm"/>
    <property type="evidence" value="ECO:0007669"/>
    <property type="project" value="TreeGrafter"/>
</dbReference>
<evidence type="ECO:0000256" key="4">
    <source>
        <dbReference type="ARBA" id="ARBA00022777"/>
    </source>
</evidence>
<evidence type="ECO:0000256" key="3">
    <source>
        <dbReference type="ARBA" id="ARBA00022741"/>
    </source>
</evidence>
<dbReference type="PANTHER" id="PTHR12400">
    <property type="entry name" value="INOSITOL POLYPHOSPHATE KINASE"/>
    <property type="match status" value="1"/>
</dbReference>
<evidence type="ECO:0000256" key="8">
    <source>
        <dbReference type="RuleBase" id="RU363090"/>
    </source>
</evidence>
<comment type="catalytic activity">
    <reaction evidence="7 8">
        <text>1D-myo-inositol 1,3,4,6-tetrakisphosphate + ATP = 1D-myo-inositol 1,3,4,5,6-pentakisphosphate + ADP + H(+)</text>
        <dbReference type="Rhea" id="RHEA:12717"/>
        <dbReference type="ChEBI" id="CHEBI:15378"/>
        <dbReference type="ChEBI" id="CHEBI:30616"/>
        <dbReference type="ChEBI" id="CHEBI:57660"/>
        <dbReference type="ChEBI" id="CHEBI:57733"/>
        <dbReference type="ChEBI" id="CHEBI:456216"/>
        <dbReference type="EC" id="2.7.1.140"/>
    </reaction>
</comment>
<dbReference type="AlphaFoldDB" id="A0A2V0PPN1"/>
<dbReference type="Pfam" id="PF03770">
    <property type="entry name" value="IPK"/>
    <property type="match status" value="1"/>
</dbReference>
<dbReference type="GO" id="GO:0032958">
    <property type="term" value="P:inositol phosphate biosynthetic process"/>
    <property type="evidence" value="ECO:0007669"/>
    <property type="project" value="InterPro"/>
</dbReference>
<dbReference type="InterPro" id="IPR005522">
    <property type="entry name" value="IPK"/>
</dbReference>
<dbReference type="GO" id="GO:0005524">
    <property type="term" value="F:ATP binding"/>
    <property type="evidence" value="ECO:0007669"/>
    <property type="project" value="UniProtKB-KW"/>
</dbReference>
<evidence type="ECO:0000256" key="7">
    <source>
        <dbReference type="ARBA" id="ARBA00036525"/>
    </source>
</evidence>
<comment type="similarity">
    <text evidence="1 8">Belongs to the inositol phosphokinase (IPK) family.</text>
</comment>
<sequence>MAAWTEARGVRPYENQVGGHSTKDGLPASLVDEEGRFLKLLQAGERGEREVALYAAVERARCSRPKSDGLVENGSSSSSGGSRRGGGDERQAACGSVPGACGAPPSSGGFPGVAGDSAVSGRTGDVGHAAPGSRNSSSTGSDSGPSGSGADATLCALARWVPRSFGTRTLCGRAYLALEDAAAAYASPCVLDAKIGLRTWYPGAPPALIEKYRSKDEATTQSSLGFRICGVRVARLDGSVWRADRHWGKGLGPEGAVDALRRFADNGLLAPGDVFAPALRELRALAALFESQSAYHLYSSSVLLLYEGAARSPAEAHVGVRLIDFAHAFPAGVHPGGRDDNFLAGLRGLIAAVAAACKAPVDVPCTVLQQDGGRSK</sequence>
<dbReference type="FunCoup" id="A0A2V0PPN1">
    <property type="interactions" value="1657"/>
</dbReference>
<dbReference type="GO" id="GO:0005634">
    <property type="term" value="C:nucleus"/>
    <property type="evidence" value="ECO:0007669"/>
    <property type="project" value="TreeGrafter"/>
</dbReference>
<feature type="compositionally biased region" description="Low complexity" evidence="9">
    <location>
        <begin position="92"/>
        <end position="108"/>
    </location>
</feature>
<dbReference type="InterPro" id="IPR038286">
    <property type="entry name" value="IPK_sf"/>
</dbReference>
<organism evidence="10 11">
    <name type="scientific">Raphidocelis subcapitata</name>
    <dbReference type="NCBI Taxonomy" id="307507"/>
    <lineage>
        <taxon>Eukaryota</taxon>
        <taxon>Viridiplantae</taxon>
        <taxon>Chlorophyta</taxon>
        <taxon>core chlorophytes</taxon>
        <taxon>Chlorophyceae</taxon>
        <taxon>CS clade</taxon>
        <taxon>Sphaeropleales</taxon>
        <taxon>Selenastraceae</taxon>
        <taxon>Raphidocelis</taxon>
    </lineage>
</organism>
<keyword evidence="5 8" id="KW-0067">ATP-binding</keyword>
<evidence type="ECO:0000313" key="11">
    <source>
        <dbReference type="Proteomes" id="UP000247498"/>
    </source>
</evidence>
<dbReference type="EC" id="2.7.1.151" evidence="8"/>
<evidence type="ECO:0000256" key="9">
    <source>
        <dbReference type="SAM" id="MobiDB-lite"/>
    </source>
</evidence>
<dbReference type="InParanoid" id="A0A2V0PPN1"/>
<dbReference type="STRING" id="307507.A0A2V0PPN1"/>
<dbReference type="EC" id="2.7.1.140" evidence="8"/>
<protein>
    <recommendedName>
        <fullName evidence="8">Inositol polyphosphate multikinase</fullName>
        <ecNumber evidence="8">2.7.1.140</ecNumber>
        <ecNumber evidence="8">2.7.1.151</ecNumber>
    </recommendedName>
</protein>
<dbReference type="EMBL" id="BDRX01000194">
    <property type="protein sequence ID" value="GBG00134.1"/>
    <property type="molecule type" value="Genomic_DNA"/>
</dbReference>
<evidence type="ECO:0000256" key="5">
    <source>
        <dbReference type="ARBA" id="ARBA00022840"/>
    </source>
</evidence>
<evidence type="ECO:0000256" key="2">
    <source>
        <dbReference type="ARBA" id="ARBA00022679"/>
    </source>
</evidence>
<dbReference type="PANTHER" id="PTHR12400:SF51">
    <property type="entry name" value="INOSITOL POLYPHOSPHATE MULTIKINASE"/>
    <property type="match status" value="1"/>
</dbReference>
<dbReference type="SUPFAM" id="SSF56104">
    <property type="entry name" value="SAICAR synthase-like"/>
    <property type="match status" value="1"/>
</dbReference>
<accession>A0A2V0PPN1</accession>
<keyword evidence="11" id="KW-1185">Reference proteome</keyword>
<evidence type="ECO:0000256" key="6">
    <source>
        <dbReference type="ARBA" id="ARBA00036164"/>
    </source>
</evidence>
<name>A0A2V0PPN1_9CHLO</name>
<comment type="caution">
    <text evidence="10">The sequence shown here is derived from an EMBL/GenBank/DDBJ whole genome shotgun (WGS) entry which is preliminary data.</text>
</comment>
<dbReference type="GO" id="GO:0008440">
    <property type="term" value="F:inositol-1,4,5-trisphosphate 3-kinase activity"/>
    <property type="evidence" value="ECO:0007669"/>
    <property type="project" value="TreeGrafter"/>
</dbReference>
<feature type="compositionally biased region" description="Low complexity" evidence="9">
    <location>
        <begin position="132"/>
        <end position="148"/>
    </location>
</feature>
<keyword evidence="4 8" id="KW-0418">Kinase</keyword>
<keyword evidence="3 8" id="KW-0547">Nucleotide-binding</keyword>
<dbReference type="Gene3D" id="3.30.470.160">
    <property type="entry name" value="Inositol polyphosphate kinase"/>
    <property type="match status" value="1"/>
</dbReference>
<reference evidence="10 11" key="1">
    <citation type="journal article" date="2018" name="Sci. Rep.">
        <title>Raphidocelis subcapitata (=Pseudokirchneriella subcapitata) provides an insight into genome evolution and environmental adaptations in the Sphaeropleales.</title>
        <authorList>
            <person name="Suzuki S."/>
            <person name="Yamaguchi H."/>
            <person name="Nakajima N."/>
            <person name="Kawachi M."/>
        </authorList>
    </citation>
    <scope>NUCLEOTIDE SEQUENCE [LARGE SCALE GENOMIC DNA]</scope>
    <source>
        <strain evidence="10 11">NIES-35</strain>
    </source>
</reference>
<feature type="region of interest" description="Disordered" evidence="9">
    <location>
        <begin position="1"/>
        <end position="28"/>
    </location>
</feature>
<feature type="region of interest" description="Disordered" evidence="9">
    <location>
        <begin position="65"/>
        <end position="148"/>
    </location>
</feature>
<comment type="catalytic activity">
    <reaction evidence="6 8">
        <text>1D-myo-inositol 1,4,5-trisphosphate + 2 ATP = 1D-myo-inositol 1,3,4,5,6-pentakisphosphate + 2 ADP + 2 H(+)</text>
        <dbReference type="Rhea" id="RHEA:32359"/>
        <dbReference type="ChEBI" id="CHEBI:15378"/>
        <dbReference type="ChEBI" id="CHEBI:30616"/>
        <dbReference type="ChEBI" id="CHEBI:57733"/>
        <dbReference type="ChEBI" id="CHEBI:203600"/>
        <dbReference type="ChEBI" id="CHEBI:456216"/>
        <dbReference type="EC" id="2.7.1.151"/>
    </reaction>
</comment>
<gene>
    <name evidence="10" type="ORF">Rsub_12745</name>
</gene>
<keyword evidence="2 8" id="KW-0808">Transferase</keyword>
<comment type="function">
    <text evidence="8">Inositol phosphate kinase with a broad substrate specificity.</text>
</comment>
<dbReference type="Proteomes" id="UP000247498">
    <property type="component" value="Unassembled WGS sequence"/>
</dbReference>
<proteinExistence type="inferred from homology"/>
<evidence type="ECO:0000256" key="1">
    <source>
        <dbReference type="ARBA" id="ARBA00007374"/>
    </source>
</evidence>